<feature type="compositionally biased region" description="Basic and acidic residues" evidence="1">
    <location>
        <begin position="103"/>
        <end position="114"/>
    </location>
</feature>
<proteinExistence type="predicted"/>
<feature type="non-terminal residue" evidence="2">
    <location>
        <position position="1"/>
    </location>
</feature>
<feature type="region of interest" description="Disordered" evidence="1">
    <location>
        <begin position="37"/>
        <end position="114"/>
    </location>
</feature>
<evidence type="ECO:0000313" key="3">
    <source>
        <dbReference type="Proteomes" id="UP000287651"/>
    </source>
</evidence>
<name>A0A426XPP9_ENSVE</name>
<sequence>PLFCFRELIYRGREVFDGGDSGDGRFGHEGCGDFVFSGKEKAETRDEADRERQTEPRHLRQQMPKAEELGADVPLPPLATTPSASTSLTGEHDGDRDGEEEGGSEKAARIEDPI</sequence>
<organism evidence="2 3">
    <name type="scientific">Ensete ventricosum</name>
    <name type="common">Abyssinian banana</name>
    <name type="synonym">Musa ensete</name>
    <dbReference type="NCBI Taxonomy" id="4639"/>
    <lineage>
        <taxon>Eukaryota</taxon>
        <taxon>Viridiplantae</taxon>
        <taxon>Streptophyta</taxon>
        <taxon>Embryophyta</taxon>
        <taxon>Tracheophyta</taxon>
        <taxon>Spermatophyta</taxon>
        <taxon>Magnoliopsida</taxon>
        <taxon>Liliopsida</taxon>
        <taxon>Zingiberales</taxon>
        <taxon>Musaceae</taxon>
        <taxon>Ensete</taxon>
    </lineage>
</organism>
<protein>
    <submittedName>
        <fullName evidence="2">Uncharacterized protein</fullName>
    </submittedName>
</protein>
<reference evidence="2 3" key="1">
    <citation type="journal article" date="2014" name="Agronomy (Basel)">
        <title>A Draft Genome Sequence for Ensete ventricosum, the Drought-Tolerant Tree Against Hunger.</title>
        <authorList>
            <person name="Harrison J."/>
            <person name="Moore K.A."/>
            <person name="Paszkiewicz K."/>
            <person name="Jones T."/>
            <person name="Grant M."/>
            <person name="Ambacheew D."/>
            <person name="Muzemil S."/>
            <person name="Studholme D.J."/>
        </authorList>
    </citation>
    <scope>NUCLEOTIDE SEQUENCE [LARGE SCALE GENOMIC DNA]</scope>
</reference>
<dbReference type="EMBL" id="AMZH03018576">
    <property type="protein sequence ID" value="RRT41444.1"/>
    <property type="molecule type" value="Genomic_DNA"/>
</dbReference>
<dbReference type="Proteomes" id="UP000287651">
    <property type="component" value="Unassembled WGS sequence"/>
</dbReference>
<feature type="compositionally biased region" description="Low complexity" evidence="1">
    <location>
        <begin position="80"/>
        <end position="89"/>
    </location>
</feature>
<evidence type="ECO:0000256" key="1">
    <source>
        <dbReference type="SAM" id="MobiDB-lite"/>
    </source>
</evidence>
<dbReference type="AlphaFoldDB" id="A0A426XPP9"/>
<evidence type="ECO:0000313" key="2">
    <source>
        <dbReference type="EMBL" id="RRT41444.1"/>
    </source>
</evidence>
<gene>
    <name evidence="2" type="ORF">B296_00024905</name>
</gene>
<accession>A0A426XPP9</accession>
<comment type="caution">
    <text evidence="2">The sequence shown here is derived from an EMBL/GenBank/DDBJ whole genome shotgun (WGS) entry which is preliminary data.</text>
</comment>
<feature type="compositionally biased region" description="Basic and acidic residues" evidence="1">
    <location>
        <begin position="38"/>
        <end position="58"/>
    </location>
</feature>